<gene>
    <name evidence="1" type="ORF">CCC_02545</name>
</gene>
<dbReference type="AlphaFoldDB" id="A0A0C2YZF1"/>
<evidence type="ECO:0000313" key="2">
    <source>
        <dbReference type="Proteomes" id="UP000031971"/>
    </source>
</evidence>
<accession>A0A0C2YZF1</accession>
<sequence>MSVCEIELLIVASEIEGQSTLDVINLIRAGKARCKKKLPIVVLGSPSHDAEAFEAQPIYSGASAYVAMPLSMKKVTPRSTRRSRRMPTG</sequence>
<proteinExistence type="predicted"/>
<dbReference type="EMBL" id="JXSL01000013">
    <property type="protein sequence ID" value="KIM00464.1"/>
    <property type="molecule type" value="Genomic_DNA"/>
</dbReference>
<comment type="caution">
    <text evidence="1">The sequence shown here is derived from an EMBL/GenBank/DDBJ whole genome shotgun (WGS) entry which is preliminary data.</text>
</comment>
<protein>
    <recommendedName>
        <fullName evidence="3">Response regulatory domain-containing protein</fullName>
    </recommendedName>
</protein>
<organism evidence="1 2">
    <name type="scientific">Paramagnetospirillum magnetotacticum MS-1</name>
    <dbReference type="NCBI Taxonomy" id="272627"/>
    <lineage>
        <taxon>Bacteria</taxon>
        <taxon>Pseudomonadati</taxon>
        <taxon>Pseudomonadota</taxon>
        <taxon>Alphaproteobacteria</taxon>
        <taxon>Rhodospirillales</taxon>
        <taxon>Magnetospirillaceae</taxon>
        <taxon>Paramagnetospirillum</taxon>
    </lineage>
</organism>
<name>A0A0C2YZF1_PARME</name>
<dbReference type="Proteomes" id="UP000031971">
    <property type="component" value="Unassembled WGS sequence"/>
</dbReference>
<evidence type="ECO:0000313" key="1">
    <source>
        <dbReference type="EMBL" id="KIM00464.1"/>
    </source>
</evidence>
<evidence type="ECO:0008006" key="3">
    <source>
        <dbReference type="Google" id="ProtNLM"/>
    </source>
</evidence>
<reference evidence="1 2" key="1">
    <citation type="submission" date="2015-01" db="EMBL/GenBank/DDBJ databases">
        <title>Genome Sequence of Magnetospirillum magnetotacticum Strain MS-1.</title>
        <authorList>
            <person name="Marinov G.K."/>
            <person name="Smalley M.D."/>
            <person name="DeSalvo G."/>
        </authorList>
    </citation>
    <scope>NUCLEOTIDE SEQUENCE [LARGE SCALE GENOMIC DNA]</scope>
    <source>
        <strain evidence="1 2">MS-1</strain>
    </source>
</reference>
<keyword evidence="2" id="KW-1185">Reference proteome</keyword>